<dbReference type="Proteomes" id="UP001468798">
    <property type="component" value="Unassembled WGS sequence"/>
</dbReference>
<feature type="transmembrane region" description="Helical" evidence="1">
    <location>
        <begin position="115"/>
        <end position="135"/>
    </location>
</feature>
<sequence length="298" mass="35341">MRFLKRSPNIKLKMMVLRQTDVDRHFETCSSFNRKFRKMTHAEILKKIEWKDLKKLSVKEMLIENNLTIPWLIISLTLAYFKFYLLALPFSGFYFLTALRQVHNGFHNSLGTNKFLTWLTLYLNSLSMMSSIHAVKFNHIRHHKYCLTEQDYEGKSAGMSWYGAILYGPIHMFLIHKVTLQLGNKNYVKNVIFELISIAIFTFIVFYFNIHFLIYHIIVMVIGEFLMAFFAVWTVHHDTDDNPEFARTQRGGWKNKITFSMFYHLEHHLFPAVPTIKLPELAKRIDESIPELTKKQTF</sequence>
<gene>
    <name evidence="3" type="ORF">WFZ86_03295</name>
</gene>
<reference evidence="3 4" key="1">
    <citation type="submission" date="2024-03" db="EMBL/GenBank/DDBJ databases">
        <title>Two novel species of the genus Flavobacterium exhibiting potentially degradation of complex polysaccharides.</title>
        <authorList>
            <person name="Lian X."/>
        </authorList>
    </citation>
    <scope>NUCLEOTIDE SEQUENCE [LARGE SCALE GENOMIC DNA]</scope>
    <source>
        <strain evidence="3 4">N6</strain>
    </source>
</reference>
<evidence type="ECO:0000313" key="3">
    <source>
        <dbReference type="EMBL" id="MEM0575512.1"/>
    </source>
</evidence>
<dbReference type="InterPro" id="IPR005804">
    <property type="entry name" value="FA_desaturase_dom"/>
</dbReference>
<organism evidence="3 4">
    <name type="scientific">Flavobacterium polysaccharolyticum</name>
    <dbReference type="NCBI Taxonomy" id="3133148"/>
    <lineage>
        <taxon>Bacteria</taxon>
        <taxon>Pseudomonadati</taxon>
        <taxon>Bacteroidota</taxon>
        <taxon>Flavobacteriia</taxon>
        <taxon>Flavobacteriales</taxon>
        <taxon>Flavobacteriaceae</taxon>
        <taxon>Flavobacterium</taxon>
    </lineage>
</organism>
<dbReference type="Pfam" id="PF00487">
    <property type="entry name" value="FA_desaturase"/>
    <property type="match status" value="1"/>
</dbReference>
<feature type="transmembrane region" description="Helical" evidence="1">
    <location>
        <begin position="214"/>
        <end position="235"/>
    </location>
</feature>
<keyword evidence="1" id="KW-0812">Transmembrane</keyword>
<dbReference type="EMBL" id="JBCGDP010000002">
    <property type="protein sequence ID" value="MEM0575512.1"/>
    <property type="molecule type" value="Genomic_DNA"/>
</dbReference>
<evidence type="ECO:0000256" key="1">
    <source>
        <dbReference type="SAM" id="Phobius"/>
    </source>
</evidence>
<evidence type="ECO:0000313" key="4">
    <source>
        <dbReference type="Proteomes" id="UP001468798"/>
    </source>
</evidence>
<feature type="domain" description="Fatty acid desaturase" evidence="2">
    <location>
        <begin position="84"/>
        <end position="291"/>
    </location>
</feature>
<proteinExistence type="predicted"/>
<feature type="transmembrane region" description="Helical" evidence="1">
    <location>
        <begin position="69"/>
        <end position="95"/>
    </location>
</feature>
<name>A0ABU9NMB6_9FLAO</name>
<feature type="transmembrane region" description="Helical" evidence="1">
    <location>
        <begin position="191"/>
        <end position="208"/>
    </location>
</feature>
<evidence type="ECO:0000259" key="2">
    <source>
        <dbReference type="Pfam" id="PF00487"/>
    </source>
</evidence>
<keyword evidence="4" id="KW-1185">Reference proteome</keyword>
<keyword evidence="1" id="KW-0472">Membrane</keyword>
<comment type="caution">
    <text evidence="3">The sequence shown here is derived from an EMBL/GenBank/DDBJ whole genome shotgun (WGS) entry which is preliminary data.</text>
</comment>
<accession>A0ABU9NMB6</accession>
<protein>
    <submittedName>
        <fullName evidence="3">Fatty acid desaturase</fullName>
    </submittedName>
</protein>
<dbReference type="RefSeq" id="WP_342690601.1">
    <property type="nucleotide sequence ID" value="NZ_JBCGDP010000002.1"/>
</dbReference>
<keyword evidence="1" id="KW-1133">Transmembrane helix</keyword>